<dbReference type="Pfam" id="PF13589">
    <property type="entry name" value="HATPase_c_3"/>
    <property type="match status" value="1"/>
</dbReference>
<dbReference type="FunFam" id="3.30.565.10:FF:000017">
    <property type="entry name" value="PMS1 homolog 1, mismatch repair system component"/>
    <property type="match status" value="1"/>
</dbReference>
<dbReference type="GO" id="GO:0016887">
    <property type="term" value="F:ATP hydrolysis activity"/>
    <property type="evidence" value="ECO:0007669"/>
    <property type="project" value="InterPro"/>
</dbReference>
<dbReference type="PANTHER" id="PTHR10073:SF54">
    <property type="entry name" value="PMS1 PROTEIN HOMOLOG 1"/>
    <property type="match status" value="1"/>
</dbReference>
<dbReference type="GO" id="GO:0140664">
    <property type="term" value="F:ATP-dependent DNA damage sensor activity"/>
    <property type="evidence" value="ECO:0007669"/>
    <property type="project" value="InterPro"/>
</dbReference>
<dbReference type="InterPro" id="IPR038973">
    <property type="entry name" value="MutL/Mlh/Pms-like"/>
</dbReference>
<accession>A0A452C937</accession>
<dbReference type="SUPFAM" id="SSF55874">
    <property type="entry name" value="ATPase domain of HSP90 chaperone/DNA topoisomerase II/histidine kinase"/>
    <property type="match status" value="1"/>
</dbReference>
<comment type="similarity">
    <text evidence="1">Belongs to the DNA mismatch repair MutL/HexB family.</text>
</comment>
<dbReference type="GO" id="GO:0005524">
    <property type="term" value="F:ATP binding"/>
    <property type="evidence" value="ECO:0007669"/>
    <property type="project" value="InterPro"/>
</dbReference>
<sequence length="236" mass="26289">MKQLPAATVRLLSSSQIITSVVSVVKELIENSLDAGATSIDVKLENYGFDKIEVRDNGEGIKADDAPVMAMKYYTSKISSHEDLENLTTYGFRGEALGSICCVAEVLITTRTAADNFSTQYVLDGSGHIISQKPSHLGQGTTVTALRLFKNLPVRKQFYSTAKKCKEEIKKVQDLLINYGILKPDVRIVFVHNKIGDSTKRLFHPRNVCFLNMKMSKTCSFPLKSSQFSNIFHLLF</sequence>
<dbReference type="InterPro" id="IPR014762">
    <property type="entry name" value="DNA_mismatch_repair_CS"/>
</dbReference>
<dbReference type="GO" id="GO:0032389">
    <property type="term" value="C:MutLalpha complex"/>
    <property type="evidence" value="ECO:0007669"/>
    <property type="project" value="TreeGrafter"/>
</dbReference>
<dbReference type="PROSITE" id="PS00058">
    <property type="entry name" value="DNA_MISMATCH_REPAIR_1"/>
    <property type="match status" value="1"/>
</dbReference>
<evidence type="ECO:0000313" key="3">
    <source>
        <dbReference type="RefSeq" id="XP_028019608.1"/>
    </source>
</evidence>
<evidence type="ECO:0000256" key="1">
    <source>
        <dbReference type="ARBA" id="ARBA00006082"/>
    </source>
</evidence>
<evidence type="ECO:0000313" key="2">
    <source>
        <dbReference type="Proteomes" id="UP001652580"/>
    </source>
</evidence>
<dbReference type="PANTHER" id="PTHR10073">
    <property type="entry name" value="DNA MISMATCH REPAIR PROTEIN MLH, PMS, MUTL"/>
    <property type="match status" value="1"/>
</dbReference>
<dbReference type="GO" id="GO:0030983">
    <property type="term" value="F:mismatched DNA binding"/>
    <property type="evidence" value="ECO:0007669"/>
    <property type="project" value="InterPro"/>
</dbReference>
<dbReference type="GeneID" id="103017978"/>
<organism evidence="2 3">
    <name type="scientific">Balaenoptera acutorostrata</name>
    <name type="common">Common minke whale</name>
    <name type="synonym">Balaena rostrata</name>
    <dbReference type="NCBI Taxonomy" id="9767"/>
    <lineage>
        <taxon>Eukaryota</taxon>
        <taxon>Metazoa</taxon>
        <taxon>Chordata</taxon>
        <taxon>Craniata</taxon>
        <taxon>Vertebrata</taxon>
        <taxon>Euteleostomi</taxon>
        <taxon>Mammalia</taxon>
        <taxon>Eutheria</taxon>
        <taxon>Laurasiatheria</taxon>
        <taxon>Artiodactyla</taxon>
        <taxon>Whippomorpha</taxon>
        <taxon>Cetacea</taxon>
        <taxon>Mysticeti</taxon>
        <taxon>Balaenopteridae</taxon>
        <taxon>Balaenoptera</taxon>
    </lineage>
</organism>
<proteinExistence type="inferred from homology"/>
<dbReference type="GO" id="GO:0006298">
    <property type="term" value="P:mismatch repair"/>
    <property type="evidence" value="ECO:0007669"/>
    <property type="project" value="InterPro"/>
</dbReference>
<dbReference type="NCBIfam" id="TIGR00585">
    <property type="entry name" value="mutl"/>
    <property type="match status" value="1"/>
</dbReference>
<dbReference type="Proteomes" id="UP001652580">
    <property type="component" value="Chromosome 8"/>
</dbReference>
<name>A0A452C937_BALAC</name>
<dbReference type="CDD" id="cd16926">
    <property type="entry name" value="HATPase_MutL-MLH-PMS-like"/>
    <property type="match status" value="1"/>
</dbReference>
<keyword evidence="2" id="KW-1185">Reference proteome</keyword>
<dbReference type="RefSeq" id="XP_028019608.1">
    <property type="nucleotide sequence ID" value="XM_028163807.2"/>
</dbReference>
<protein>
    <submittedName>
        <fullName evidence="3">PMS1 protein homolog 1 isoform X3</fullName>
    </submittedName>
</protein>
<dbReference type="InterPro" id="IPR002099">
    <property type="entry name" value="MutL/Mlh/PMS"/>
</dbReference>
<dbReference type="InterPro" id="IPR036890">
    <property type="entry name" value="HATPase_C_sf"/>
</dbReference>
<reference evidence="3" key="1">
    <citation type="submission" date="2025-08" db="UniProtKB">
        <authorList>
            <consortium name="RefSeq"/>
        </authorList>
    </citation>
    <scope>IDENTIFICATION</scope>
</reference>
<gene>
    <name evidence="3" type="primary">PMS1</name>
</gene>
<dbReference type="AlphaFoldDB" id="A0A452C937"/>
<dbReference type="Gene3D" id="3.30.565.10">
    <property type="entry name" value="Histidine kinase-like ATPase, C-terminal domain"/>
    <property type="match status" value="1"/>
</dbReference>